<feature type="transmembrane region" description="Helical" evidence="1">
    <location>
        <begin position="147"/>
        <end position="169"/>
    </location>
</feature>
<dbReference type="Proteomes" id="UP000663864">
    <property type="component" value="Unassembled WGS sequence"/>
</dbReference>
<protein>
    <recommendedName>
        <fullName evidence="2">EamA domain-containing protein</fullName>
    </recommendedName>
</protein>
<evidence type="ECO:0000256" key="1">
    <source>
        <dbReference type="SAM" id="Phobius"/>
    </source>
</evidence>
<accession>A0A813SEF0</accession>
<feature type="transmembrane region" description="Helical" evidence="1">
    <location>
        <begin position="378"/>
        <end position="401"/>
    </location>
</feature>
<keyword evidence="1" id="KW-0812">Transmembrane</keyword>
<dbReference type="AlphaFoldDB" id="A0A813SEF0"/>
<evidence type="ECO:0000313" key="4">
    <source>
        <dbReference type="EMBL" id="CAF3605765.1"/>
    </source>
</evidence>
<evidence type="ECO:0000259" key="2">
    <source>
        <dbReference type="Pfam" id="PF00892"/>
    </source>
</evidence>
<dbReference type="PANTHER" id="PTHR22911:SF137">
    <property type="entry name" value="SOLUTE CARRIER FAMILY 35 MEMBER G2-RELATED"/>
    <property type="match status" value="1"/>
</dbReference>
<evidence type="ECO:0000313" key="3">
    <source>
        <dbReference type="EMBL" id="CAF0795507.1"/>
    </source>
</evidence>
<dbReference type="Pfam" id="PF00892">
    <property type="entry name" value="EamA"/>
    <property type="match status" value="2"/>
</dbReference>
<sequence>MKQGPYIVESDIVINSITSTTDVSIDNDSVHNIDPPIKPLIDVDELITTIDNDETLHRLEQKCSSSLTLHSYKQNKTKLSSEVIDRCKGIIYALIGSCFFTCSGFIIKQLRVDFFDALLCRFFLQTSILIAFIFYRKKKLINGSINLIILQIVRTILATSGLFLFYMSYRYIPLPDLTTCRYTQVVWTAILSMIIFRERISISTILAIILTLTGIVLVAQPTFLFNNHQLLLIKNKIITINKLNYTNFEADQSYRSLGLCLALGCALSISFSMILNKKLLISKIPQSIIMLEFSLFNLFLLILYHIYNRFILFKYVNHTMFTWQYYLATSIALMQVFSSTLRQYAIKLEYPSIISIVESSDILFAIILQNLFTNVKSNWFVLIGSLLVTTSIFLVGINKFWQDRKKLLEKKNKNNRK</sequence>
<dbReference type="EMBL" id="CAJNOT010000040">
    <property type="protein sequence ID" value="CAF0795507.1"/>
    <property type="molecule type" value="Genomic_DNA"/>
</dbReference>
<feature type="domain" description="EamA" evidence="2">
    <location>
        <begin position="88"/>
        <end position="218"/>
    </location>
</feature>
<feature type="domain" description="EamA" evidence="2">
    <location>
        <begin position="257"/>
        <end position="395"/>
    </location>
</feature>
<proteinExistence type="predicted"/>
<evidence type="ECO:0000313" key="5">
    <source>
        <dbReference type="Proteomes" id="UP000663864"/>
    </source>
</evidence>
<feature type="transmembrane region" description="Helical" evidence="1">
    <location>
        <begin position="114"/>
        <end position="135"/>
    </location>
</feature>
<dbReference type="InterPro" id="IPR037185">
    <property type="entry name" value="EmrE-like"/>
</dbReference>
<dbReference type="PANTHER" id="PTHR22911">
    <property type="entry name" value="ACYL-MALONYL CONDENSING ENZYME-RELATED"/>
    <property type="match status" value="1"/>
</dbReference>
<dbReference type="Proteomes" id="UP000663836">
    <property type="component" value="Unassembled WGS sequence"/>
</dbReference>
<feature type="transmembrane region" description="Helical" evidence="1">
    <location>
        <begin position="181"/>
        <end position="197"/>
    </location>
</feature>
<feature type="transmembrane region" description="Helical" evidence="1">
    <location>
        <begin position="287"/>
        <end position="307"/>
    </location>
</feature>
<dbReference type="GO" id="GO:0016020">
    <property type="term" value="C:membrane"/>
    <property type="evidence" value="ECO:0007669"/>
    <property type="project" value="InterPro"/>
</dbReference>
<keyword evidence="1" id="KW-1133">Transmembrane helix</keyword>
<keyword evidence="1" id="KW-0472">Membrane</keyword>
<dbReference type="SUPFAM" id="SSF103481">
    <property type="entry name" value="Multidrug resistance efflux transporter EmrE"/>
    <property type="match status" value="1"/>
</dbReference>
<feature type="transmembrane region" description="Helical" evidence="1">
    <location>
        <begin position="204"/>
        <end position="225"/>
    </location>
</feature>
<feature type="transmembrane region" description="Helical" evidence="1">
    <location>
        <begin position="89"/>
        <end position="108"/>
    </location>
</feature>
<dbReference type="EMBL" id="CAJOBD010000181">
    <property type="protein sequence ID" value="CAF3605765.1"/>
    <property type="molecule type" value="Genomic_DNA"/>
</dbReference>
<feature type="transmembrane region" description="Helical" evidence="1">
    <location>
        <begin position="353"/>
        <end position="372"/>
    </location>
</feature>
<name>A0A813SEF0_9BILA</name>
<reference evidence="3" key="1">
    <citation type="submission" date="2021-02" db="EMBL/GenBank/DDBJ databases">
        <authorList>
            <person name="Nowell W R."/>
        </authorList>
    </citation>
    <scope>NUCLEOTIDE SEQUENCE</scope>
</reference>
<feature type="transmembrane region" description="Helical" evidence="1">
    <location>
        <begin position="323"/>
        <end position="341"/>
    </location>
</feature>
<dbReference type="InterPro" id="IPR000620">
    <property type="entry name" value="EamA_dom"/>
</dbReference>
<organism evidence="3 5">
    <name type="scientific">Rotaria sordida</name>
    <dbReference type="NCBI Taxonomy" id="392033"/>
    <lineage>
        <taxon>Eukaryota</taxon>
        <taxon>Metazoa</taxon>
        <taxon>Spiralia</taxon>
        <taxon>Gnathifera</taxon>
        <taxon>Rotifera</taxon>
        <taxon>Eurotatoria</taxon>
        <taxon>Bdelloidea</taxon>
        <taxon>Philodinida</taxon>
        <taxon>Philodinidae</taxon>
        <taxon>Rotaria</taxon>
    </lineage>
</organism>
<gene>
    <name evidence="4" type="ORF">JBS370_LOCUS4027</name>
    <name evidence="3" type="ORF">ZHD862_LOCUS2133</name>
</gene>
<comment type="caution">
    <text evidence="3">The sequence shown here is derived from an EMBL/GenBank/DDBJ whole genome shotgun (WGS) entry which is preliminary data.</text>
</comment>
<feature type="transmembrane region" description="Helical" evidence="1">
    <location>
        <begin position="254"/>
        <end position="275"/>
    </location>
</feature>